<sequence length="418" mass="45607">MGHNGVAVNDVAKVKRGVSTVIYTVQTTGTFYYDGTYTLITAAPTNFEVSETTATNSLSSTTASSTSSSSTTSFSSASLSSTSSSPLSSISVARSRPSHSSTSSSGISAGETAGISIGTFIAGLALALLGFWFCMNRRKHSQGHRSRKSHDNNTYDGDKQGISQTSTREETLLDPVDDSTLKSTMAKLNSFIDQHVLSHYHEDPIQISQRQLAQAIIDRRSKNALGDMSPDELASLMIAPATRLHAIRHFVAWVILSHTGLDAQPDACLLPRYIVTFYNAFPPIERQAGCEEAFECALSQWKHLSAFLLVPNRSFREDPKVDETQVRSAIDVNLKAFNHVLAPFVINGPVNNHDWEKNLRAIVFAGAELGLTLFSQQSAWVFDWKHHGRSEAVVVFPALLEKVKGRSKLRIVSEAVMA</sequence>
<keyword evidence="4" id="KW-1185">Reference proteome</keyword>
<name>A0A194XEP1_MOLSC</name>
<reference evidence="3 4" key="1">
    <citation type="submission" date="2015-10" db="EMBL/GenBank/DDBJ databases">
        <title>Full genome of DAOMC 229536 Phialocephala scopiformis, a fungal endophyte of spruce producing the potent anti-insectan compound rugulosin.</title>
        <authorList>
            <consortium name="DOE Joint Genome Institute"/>
            <person name="Walker A.K."/>
            <person name="Frasz S.L."/>
            <person name="Seifert K.A."/>
            <person name="Miller J.D."/>
            <person name="Mondo S.J."/>
            <person name="Labutti K."/>
            <person name="Lipzen A."/>
            <person name="Dockter R."/>
            <person name="Kennedy M."/>
            <person name="Grigoriev I.V."/>
            <person name="Spatafora J.W."/>
        </authorList>
    </citation>
    <scope>NUCLEOTIDE SEQUENCE [LARGE SCALE GENOMIC DNA]</scope>
    <source>
        <strain evidence="3 4">CBS 120377</strain>
    </source>
</reference>
<feature type="region of interest" description="Disordered" evidence="1">
    <location>
        <begin position="58"/>
        <end position="108"/>
    </location>
</feature>
<keyword evidence="2" id="KW-1133">Transmembrane helix</keyword>
<dbReference type="OrthoDB" id="5421765at2759"/>
<feature type="transmembrane region" description="Helical" evidence="2">
    <location>
        <begin position="113"/>
        <end position="135"/>
    </location>
</feature>
<keyword evidence="2" id="KW-0812">Transmembrane</keyword>
<evidence type="ECO:0000256" key="2">
    <source>
        <dbReference type="SAM" id="Phobius"/>
    </source>
</evidence>
<evidence type="ECO:0000313" key="4">
    <source>
        <dbReference type="Proteomes" id="UP000070700"/>
    </source>
</evidence>
<feature type="compositionally biased region" description="Basic and acidic residues" evidence="1">
    <location>
        <begin position="149"/>
        <end position="159"/>
    </location>
</feature>
<dbReference type="AlphaFoldDB" id="A0A194XEP1"/>
<evidence type="ECO:0000313" key="3">
    <source>
        <dbReference type="EMBL" id="KUJ18616.1"/>
    </source>
</evidence>
<dbReference type="RefSeq" id="XP_018072971.1">
    <property type="nucleotide sequence ID" value="XM_018218332.1"/>
</dbReference>
<organism evidence="3 4">
    <name type="scientific">Mollisia scopiformis</name>
    <name type="common">Conifer needle endophyte fungus</name>
    <name type="synonym">Phialocephala scopiformis</name>
    <dbReference type="NCBI Taxonomy" id="149040"/>
    <lineage>
        <taxon>Eukaryota</taxon>
        <taxon>Fungi</taxon>
        <taxon>Dikarya</taxon>
        <taxon>Ascomycota</taxon>
        <taxon>Pezizomycotina</taxon>
        <taxon>Leotiomycetes</taxon>
        <taxon>Helotiales</taxon>
        <taxon>Mollisiaceae</taxon>
        <taxon>Mollisia</taxon>
    </lineage>
</organism>
<protein>
    <submittedName>
        <fullName evidence="3">Uncharacterized protein</fullName>
    </submittedName>
</protein>
<dbReference type="EMBL" id="KQ947412">
    <property type="protein sequence ID" value="KUJ18616.1"/>
    <property type="molecule type" value="Genomic_DNA"/>
</dbReference>
<dbReference type="Proteomes" id="UP000070700">
    <property type="component" value="Unassembled WGS sequence"/>
</dbReference>
<dbReference type="KEGG" id="psco:LY89DRAFT_717199"/>
<accession>A0A194XEP1</accession>
<feature type="region of interest" description="Disordered" evidence="1">
    <location>
        <begin position="141"/>
        <end position="176"/>
    </location>
</feature>
<proteinExistence type="predicted"/>
<keyword evidence="2" id="KW-0472">Membrane</keyword>
<dbReference type="GeneID" id="28828058"/>
<evidence type="ECO:0000256" key="1">
    <source>
        <dbReference type="SAM" id="MobiDB-lite"/>
    </source>
</evidence>
<gene>
    <name evidence="3" type="ORF">LY89DRAFT_717199</name>
</gene>
<dbReference type="InParanoid" id="A0A194XEP1"/>